<feature type="transmembrane region" description="Helical" evidence="2">
    <location>
        <begin position="100"/>
        <end position="121"/>
    </location>
</feature>
<dbReference type="AlphaFoldDB" id="A0A9W6PL54"/>
<dbReference type="EMBL" id="BSRX01000031">
    <property type="protein sequence ID" value="GLW56888.1"/>
    <property type="molecule type" value="Genomic_DNA"/>
</dbReference>
<sequence>MRTTDRRPPHRSNPRPEGHRAPPAPEVTAHREAEPGAGPGAAPSTGPGAEPGPAPSVPRGAARRSAGPPGERRARMCWLAGAAAVLLLGLVLPASAPQRAAALLGGALYTALLYTVLVAAAPRLGPWTAGGTALAASWAVELFQASGLPADLGRSSRLSRLVLGTTFDLPDLLGYALGAVVLVAVHQLARRRARRFDVPEGK</sequence>
<protein>
    <recommendedName>
        <fullName evidence="5">DUF2809 domain-containing protein</fullName>
    </recommendedName>
</protein>
<dbReference type="Proteomes" id="UP001165143">
    <property type="component" value="Unassembled WGS sequence"/>
</dbReference>
<name>A0A9W6PL54_9ACTN</name>
<keyword evidence="2" id="KW-1133">Transmembrane helix</keyword>
<evidence type="ECO:0008006" key="5">
    <source>
        <dbReference type="Google" id="ProtNLM"/>
    </source>
</evidence>
<dbReference type="InterPro" id="IPR021257">
    <property type="entry name" value="DUF2809"/>
</dbReference>
<feature type="transmembrane region" description="Helical" evidence="2">
    <location>
        <begin position="133"/>
        <end position="152"/>
    </location>
</feature>
<dbReference type="Pfam" id="PF10990">
    <property type="entry name" value="DUF2809"/>
    <property type="match status" value="1"/>
</dbReference>
<feature type="region of interest" description="Disordered" evidence="1">
    <location>
        <begin position="1"/>
        <end position="70"/>
    </location>
</feature>
<keyword evidence="2" id="KW-0472">Membrane</keyword>
<keyword evidence="2" id="KW-0812">Transmembrane</keyword>
<organism evidence="3 4">
    <name type="scientific">Kitasatospora phosalacinea</name>
    <dbReference type="NCBI Taxonomy" id="2065"/>
    <lineage>
        <taxon>Bacteria</taxon>
        <taxon>Bacillati</taxon>
        <taxon>Actinomycetota</taxon>
        <taxon>Actinomycetes</taxon>
        <taxon>Kitasatosporales</taxon>
        <taxon>Streptomycetaceae</taxon>
        <taxon>Kitasatospora</taxon>
    </lineage>
</organism>
<feature type="transmembrane region" description="Helical" evidence="2">
    <location>
        <begin position="76"/>
        <end position="94"/>
    </location>
</feature>
<reference evidence="3" key="1">
    <citation type="submission" date="2023-02" db="EMBL/GenBank/DDBJ databases">
        <title>Kitasatospora phosalacinea NBRC 14362.</title>
        <authorList>
            <person name="Ichikawa N."/>
            <person name="Sato H."/>
            <person name="Tonouchi N."/>
        </authorList>
    </citation>
    <scope>NUCLEOTIDE SEQUENCE</scope>
    <source>
        <strain evidence="3">NBRC 14362</strain>
    </source>
</reference>
<accession>A0A9W6PL54</accession>
<evidence type="ECO:0000313" key="4">
    <source>
        <dbReference type="Proteomes" id="UP001165143"/>
    </source>
</evidence>
<evidence type="ECO:0000256" key="1">
    <source>
        <dbReference type="SAM" id="MobiDB-lite"/>
    </source>
</evidence>
<feature type="transmembrane region" description="Helical" evidence="2">
    <location>
        <begin position="172"/>
        <end position="189"/>
    </location>
</feature>
<proteinExistence type="predicted"/>
<gene>
    <name evidence="3" type="ORF">Kpho01_48990</name>
</gene>
<evidence type="ECO:0000313" key="3">
    <source>
        <dbReference type="EMBL" id="GLW56888.1"/>
    </source>
</evidence>
<evidence type="ECO:0000256" key="2">
    <source>
        <dbReference type="SAM" id="Phobius"/>
    </source>
</evidence>
<comment type="caution">
    <text evidence="3">The sequence shown here is derived from an EMBL/GenBank/DDBJ whole genome shotgun (WGS) entry which is preliminary data.</text>
</comment>